<reference evidence="7" key="1">
    <citation type="submission" date="2021-03" db="EMBL/GenBank/DDBJ databases">
        <authorList>
            <person name="Li Z."/>
            <person name="Yang C."/>
        </authorList>
    </citation>
    <scope>NUCLEOTIDE SEQUENCE</scope>
    <source>
        <strain evidence="7">Dzin_1.0</strain>
        <tissue evidence="7">Leaf</tissue>
    </source>
</reference>
<reference evidence="7" key="2">
    <citation type="journal article" date="2022" name="Hortic Res">
        <title>The genome of Dioscorea zingiberensis sheds light on the biosynthesis, origin and evolution of the medicinally important diosgenin saponins.</title>
        <authorList>
            <person name="Li Y."/>
            <person name="Tan C."/>
            <person name="Li Z."/>
            <person name="Guo J."/>
            <person name="Li S."/>
            <person name="Chen X."/>
            <person name="Wang C."/>
            <person name="Dai X."/>
            <person name="Yang H."/>
            <person name="Song W."/>
            <person name="Hou L."/>
            <person name="Xu J."/>
            <person name="Tong Z."/>
            <person name="Xu A."/>
            <person name="Yuan X."/>
            <person name="Wang W."/>
            <person name="Yang Q."/>
            <person name="Chen L."/>
            <person name="Sun Z."/>
            <person name="Wang K."/>
            <person name="Pan B."/>
            <person name="Chen J."/>
            <person name="Bao Y."/>
            <person name="Liu F."/>
            <person name="Qi X."/>
            <person name="Gang D.R."/>
            <person name="Wen J."/>
            <person name="Li J."/>
        </authorList>
    </citation>
    <scope>NUCLEOTIDE SEQUENCE</scope>
    <source>
        <strain evidence="7">Dzin_1.0</strain>
    </source>
</reference>
<dbReference type="Proteomes" id="UP001085076">
    <property type="component" value="Miscellaneous, Linkage group lg03"/>
</dbReference>
<dbReference type="InterPro" id="IPR003441">
    <property type="entry name" value="NAC-dom"/>
</dbReference>
<evidence type="ECO:0000256" key="2">
    <source>
        <dbReference type="ARBA" id="ARBA00023125"/>
    </source>
</evidence>
<proteinExistence type="predicted"/>
<dbReference type="AlphaFoldDB" id="A0A9D5CSZ9"/>
<evidence type="ECO:0000256" key="4">
    <source>
        <dbReference type="ARBA" id="ARBA00023242"/>
    </source>
</evidence>
<sequence>MDLDRRRDLTGKGKGWLGRASPSFRGGGKRRGEEGGGGARGGADLVTTGTSPGRSHRRRSRAAQSGFAGAHGKKRRRGREGGVGIGLGREGREKTCAYSKERKNYYFMLAKRSSPGCSRLLRQTGSGYWHMNDMTKKIHDKHVLVDTITTLAYIYNQQGKKIKTKWVMHEYRVDASIFNTSQSQTTELVLCYTQESGRGATPNRHEELLTEERPRVLLPKKRQREDGDQPIYVEPLLKSVDAVQAKEREKITAETTEWLREQVPVETINDWIRELEN</sequence>
<dbReference type="Pfam" id="PF02365">
    <property type="entry name" value="NAM"/>
    <property type="match status" value="1"/>
</dbReference>
<protein>
    <recommendedName>
        <fullName evidence="6">NAC domain-containing protein</fullName>
    </recommendedName>
</protein>
<dbReference type="InterPro" id="IPR036093">
    <property type="entry name" value="NAC_dom_sf"/>
</dbReference>
<evidence type="ECO:0000256" key="5">
    <source>
        <dbReference type="SAM" id="MobiDB-lite"/>
    </source>
</evidence>
<keyword evidence="2" id="KW-0238">DNA-binding</keyword>
<evidence type="ECO:0000256" key="3">
    <source>
        <dbReference type="ARBA" id="ARBA00023163"/>
    </source>
</evidence>
<dbReference type="PANTHER" id="PTHR31744:SF92">
    <property type="entry name" value="NAC DOMAIN-CONTAINING PROTEIN 87"/>
    <property type="match status" value="1"/>
</dbReference>
<evidence type="ECO:0000313" key="8">
    <source>
        <dbReference type="Proteomes" id="UP001085076"/>
    </source>
</evidence>
<dbReference type="OrthoDB" id="782339at2759"/>
<evidence type="ECO:0000259" key="6">
    <source>
        <dbReference type="PROSITE" id="PS51005"/>
    </source>
</evidence>
<keyword evidence="1" id="KW-0805">Transcription regulation</keyword>
<evidence type="ECO:0000313" key="7">
    <source>
        <dbReference type="EMBL" id="KAJ0977755.1"/>
    </source>
</evidence>
<dbReference type="PROSITE" id="PS51005">
    <property type="entry name" value="NAC"/>
    <property type="match status" value="1"/>
</dbReference>
<name>A0A9D5CSZ9_9LILI</name>
<feature type="compositionally biased region" description="Basic and acidic residues" evidence="5">
    <location>
        <begin position="1"/>
        <end position="11"/>
    </location>
</feature>
<keyword evidence="8" id="KW-1185">Reference proteome</keyword>
<keyword evidence="3" id="KW-0804">Transcription</keyword>
<dbReference type="GO" id="GO:0003677">
    <property type="term" value="F:DNA binding"/>
    <property type="evidence" value="ECO:0007669"/>
    <property type="project" value="UniProtKB-KW"/>
</dbReference>
<dbReference type="Gene3D" id="2.170.150.80">
    <property type="entry name" value="NAC domain"/>
    <property type="match status" value="1"/>
</dbReference>
<dbReference type="PANTHER" id="PTHR31744">
    <property type="entry name" value="PROTEIN CUP-SHAPED COTYLEDON 2-RELATED"/>
    <property type="match status" value="1"/>
</dbReference>
<evidence type="ECO:0000256" key="1">
    <source>
        <dbReference type="ARBA" id="ARBA00023015"/>
    </source>
</evidence>
<feature type="domain" description="NAC" evidence="6">
    <location>
        <begin position="50"/>
        <end position="196"/>
    </location>
</feature>
<dbReference type="EMBL" id="JAGGNH010000003">
    <property type="protein sequence ID" value="KAJ0977755.1"/>
    <property type="molecule type" value="Genomic_DNA"/>
</dbReference>
<organism evidence="7 8">
    <name type="scientific">Dioscorea zingiberensis</name>
    <dbReference type="NCBI Taxonomy" id="325984"/>
    <lineage>
        <taxon>Eukaryota</taxon>
        <taxon>Viridiplantae</taxon>
        <taxon>Streptophyta</taxon>
        <taxon>Embryophyta</taxon>
        <taxon>Tracheophyta</taxon>
        <taxon>Spermatophyta</taxon>
        <taxon>Magnoliopsida</taxon>
        <taxon>Liliopsida</taxon>
        <taxon>Dioscoreales</taxon>
        <taxon>Dioscoreaceae</taxon>
        <taxon>Dioscorea</taxon>
    </lineage>
</organism>
<gene>
    <name evidence="7" type="ORF">J5N97_013229</name>
</gene>
<accession>A0A9D5CSZ9</accession>
<dbReference type="GO" id="GO:0005634">
    <property type="term" value="C:nucleus"/>
    <property type="evidence" value="ECO:0007669"/>
    <property type="project" value="UniProtKB-ARBA"/>
</dbReference>
<dbReference type="SUPFAM" id="SSF101941">
    <property type="entry name" value="NAC domain"/>
    <property type="match status" value="1"/>
</dbReference>
<dbReference type="GO" id="GO:0006355">
    <property type="term" value="P:regulation of DNA-templated transcription"/>
    <property type="evidence" value="ECO:0007669"/>
    <property type="project" value="InterPro"/>
</dbReference>
<feature type="region of interest" description="Disordered" evidence="5">
    <location>
        <begin position="1"/>
        <end position="86"/>
    </location>
</feature>
<comment type="caution">
    <text evidence="7">The sequence shown here is derived from an EMBL/GenBank/DDBJ whole genome shotgun (WGS) entry which is preliminary data.</text>
</comment>
<keyword evidence="4" id="KW-0539">Nucleus</keyword>